<evidence type="ECO:0000256" key="3">
    <source>
        <dbReference type="PROSITE-ProRule" id="PRU00708"/>
    </source>
</evidence>
<reference evidence="4" key="2">
    <citation type="submission" date="2023-02" db="EMBL/GenBank/DDBJ databases">
        <authorList>
            <person name="Swenson N.G."/>
            <person name="Wegrzyn J.L."/>
            <person name="Mcevoy S.L."/>
        </authorList>
    </citation>
    <scope>NUCLEOTIDE SEQUENCE</scope>
    <source>
        <strain evidence="4">91603</strain>
        <tissue evidence="4">Leaf</tissue>
    </source>
</reference>
<evidence type="ECO:0000256" key="1">
    <source>
        <dbReference type="ARBA" id="ARBA00007626"/>
    </source>
</evidence>
<evidence type="ECO:0000256" key="2">
    <source>
        <dbReference type="ARBA" id="ARBA00022737"/>
    </source>
</evidence>
<feature type="repeat" description="PPR" evidence="3">
    <location>
        <begin position="78"/>
        <end position="112"/>
    </location>
</feature>
<dbReference type="PROSITE" id="PS51375">
    <property type="entry name" value="PPR"/>
    <property type="match status" value="2"/>
</dbReference>
<accession>A0AAD5IXZ8</accession>
<feature type="repeat" description="PPR" evidence="3">
    <location>
        <begin position="43"/>
        <end position="77"/>
    </location>
</feature>
<dbReference type="Pfam" id="PF01535">
    <property type="entry name" value="PPR"/>
    <property type="match status" value="6"/>
</dbReference>
<organism evidence="4 5">
    <name type="scientific">Acer negundo</name>
    <name type="common">Box elder</name>
    <dbReference type="NCBI Taxonomy" id="4023"/>
    <lineage>
        <taxon>Eukaryota</taxon>
        <taxon>Viridiplantae</taxon>
        <taxon>Streptophyta</taxon>
        <taxon>Embryophyta</taxon>
        <taxon>Tracheophyta</taxon>
        <taxon>Spermatophyta</taxon>
        <taxon>Magnoliopsida</taxon>
        <taxon>eudicotyledons</taxon>
        <taxon>Gunneridae</taxon>
        <taxon>Pentapetalae</taxon>
        <taxon>rosids</taxon>
        <taxon>malvids</taxon>
        <taxon>Sapindales</taxon>
        <taxon>Sapindaceae</taxon>
        <taxon>Hippocastanoideae</taxon>
        <taxon>Acereae</taxon>
        <taxon>Acer</taxon>
    </lineage>
</organism>
<dbReference type="InterPro" id="IPR002885">
    <property type="entry name" value="PPR_rpt"/>
</dbReference>
<name>A0AAD5IXZ8_ACENE</name>
<dbReference type="EMBL" id="JAJSOW010000102">
    <property type="protein sequence ID" value="KAI9178501.1"/>
    <property type="molecule type" value="Genomic_DNA"/>
</dbReference>
<dbReference type="GO" id="GO:0003729">
    <property type="term" value="F:mRNA binding"/>
    <property type="evidence" value="ECO:0007669"/>
    <property type="project" value="UniProtKB-ARBA"/>
</dbReference>
<dbReference type="InterPro" id="IPR011990">
    <property type="entry name" value="TPR-like_helical_dom_sf"/>
</dbReference>
<comment type="similarity">
    <text evidence="1">Belongs to the PPR family. P subfamily.</text>
</comment>
<dbReference type="Proteomes" id="UP001064489">
    <property type="component" value="Chromosome 5"/>
</dbReference>
<protein>
    <recommendedName>
        <fullName evidence="6">Pentatricopeptide repeat-containing protein</fullName>
    </recommendedName>
</protein>
<dbReference type="SUPFAM" id="SSF81901">
    <property type="entry name" value="HCP-like"/>
    <property type="match status" value="1"/>
</dbReference>
<proteinExistence type="inferred from homology"/>
<evidence type="ECO:0000313" key="4">
    <source>
        <dbReference type="EMBL" id="KAI9178501.1"/>
    </source>
</evidence>
<dbReference type="GO" id="GO:0005739">
    <property type="term" value="C:mitochondrion"/>
    <property type="evidence" value="ECO:0007669"/>
    <property type="project" value="TreeGrafter"/>
</dbReference>
<dbReference type="PANTHER" id="PTHR45717">
    <property type="entry name" value="OS12G0527900 PROTEIN"/>
    <property type="match status" value="1"/>
</dbReference>
<gene>
    <name evidence="4" type="ORF">LWI28_027304</name>
</gene>
<keyword evidence="5" id="KW-1185">Reference proteome</keyword>
<evidence type="ECO:0000313" key="5">
    <source>
        <dbReference type="Proteomes" id="UP001064489"/>
    </source>
</evidence>
<dbReference type="NCBIfam" id="TIGR00756">
    <property type="entry name" value="PPR"/>
    <property type="match status" value="3"/>
</dbReference>
<dbReference type="AlphaFoldDB" id="A0AAD5IXZ8"/>
<sequence length="407" mass="46292">MTDRHNFALSPSEIAHRLDMVHRVHGIKLAEEYFNSVPNDAKTCQVYGALLNAYVQQKSVEEAEAIMQKMRVMGFATSSFPYNMLISLYSQIGENDKIEVLIQDMGEKGIPNDKKTREVLMSAYIATSDISMMEMVLKWMEKDPHYVVDWKVYSIAANGYLKVGLIEKALSMLKQMEGMMHRKKRKLTFEYLLTHWAGTGLKDELYRVWNMYKPQGRQFGSSYACMITCLAKLNDIEGAEKIFEEWESQCTAMCGNRVLISLLIAYCKEGLFEKAESTVNKALEGKKPQASLWNVLAVGYEKDNQMPKAVEMLKRAISVGKQEWSPNSVSLDACLDYLEGQEDVDGVKDMIRLLKKSGPLKRDIYHRWLRTCVAAGDSISEVVDQLKMDGFSVDEETDKILKTGQSL</sequence>
<keyword evidence="2" id="KW-0677">Repeat</keyword>
<dbReference type="Gene3D" id="1.25.40.10">
    <property type="entry name" value="Tetratricopeptide repeat domain"/>
    <property type="match status" value="3"/>
</dbReference>
<comment type="caution">
    <text evidence="4">The sequence shown here is derived from an EMBL/GenBank/DDBJ whole genome shotgun (WGS) entry which is preliminary data.</text>
</comment>
<reference evidence="4" key="1">
    <citation type="journal article" date="2022" name="Plant J.">
        <title>Strategies of tolerance reflected in two North American maple genomes.</title>
        <authorList>
            <person name="McEvoy S.L."/>
            <person name="Sezen U.U."/>
            <person name="Trouern-Trend A."/>
            <person name="McMahon S.M."/>
            <person name="Schaberg P.G."/>
            <person name="Yang J."/>
            <person name="Wegrzyn J.L."/>
            <person name="Swenson N.G."/>
        </authorList>
    </citation>
    <scope>NUCLEOTIDE SEQUENCE</scope>
    <source>
        <strain evidence="4">91603</strain>
    </source>
</reference>
<dbReference type="SUPFAM" id="SSF48452">
    <property type="entry name" value="TPR-like"/>
    <property type="match status" value="1"/>
</dbReference>
<evidence type="ECO:0008006" key="6">
    <source>
        <dbReference type="Google" id="ProtNLM"/>
    </source>
</evidence>
<dbReference type="PANTHER" id="PTHR45717:SF6">
    <property type="entry name" value="PENTACOTRIPEPTIDE-REPEAT REGION OF PRORP DOMAIN-CONTAINING PROTEIN"/>
    <property type="match status" value="1"/>
</dbReference>